<accession>A0A8H6FFY4</accession>
<dbReference type="PROSITE" id="PS50011">
    <property type="entry name" value="PROTEIN_KINASE_DOM"/>
    <property type="match status" value="1"/>
</dbReference>
<dbReference type="GO" id="GO:0004672">
    <property type="term" value="F:protein kinase activity"/>
    <property type="evidence" value="ECO:0007669"/>
    <property type="project" value="InterPro"/>
</dbReference>
<sequence>MYLCLASKVSLWLGIDADFANIQWSVNISDSATDTKSDVPTTRKCLSTRKALQGVLKNVLPAIEGNHNISSEDAAIEDVKVDFLAEGGYNYVWLVSFSSKPSEQDGTTSLHTAILREPNDDAFLPWQIENEVAHLTFIAKDHPSIPVPKVYAYDDGKTGNEPYITMEYIDGQPLDSVWTAYSEDEKLAAARQVAQTIIEMGTITFDRIGGLTLEHEIGPTVEASSPSTFLPEQPFTLVHNDLNGRNIMMRDKKIAAILDWEFAGSYPLSEMLEGRGVDLLETVDDETEEENSAWSLRMGELVAEAARARGWDEGRVELLVGRGNEELGLARIEMVPDFLAEDASDIGAGNDADNDVGGSRGWTALVVWIASFLGDVWRLSNSESLKFWPHQWRLRWS</sequence>
<dbReference type="InterPro" id="IPR002575">
    <property type="entry name" value="Aminoglycoside_PTrfase"/>
</dbReference>
<dbReference type="EMBL" id="JACCJB010000005">
    <property type="protein sequence ID" value="KAF6226880.1"/>
    <property type="molecule type" value="Genomic_DNA"/>
</dbReference>
<dbReference type="PANTHER" id="PTHR21310:SF15">
    <property type="entry name" value="AMINOGLYCOSIDE PHOSPHOTRANSFERASE DOMAIN-CONTAINING PROTEIN"/>
    <property type="match status" value="1"/>
</dbReference>
<dbReference type="CDD" id="cd05120">
    <property type="entry name" value="APH_ChoK_like"/>
    <property type="match status" value="1"/>
</dbReference>
<keyword evidence="3" id="KW-1185">Reference proteome</keyword>
<comment type="caution">
    <text evidence="2">The sequence shown here is derived from an EMBL/GenBank/DDBJ whole genome shotgun (WGS) entry which is preliminary data.</text>
</comment>
<dbReference type="InterPro" id="IPR000719">
    <property type="entry name" value="Prot_kinase_dom"/>
</dbReference>
<dbReference type="Gene3D" id="3.90.1200.10">
    <property type="match status" value="1"/>
</dbReference>
<gene>
    <name evidence="2" type="ORF">HO133_008321</name>
</gene>
<dbReference type="InterPro" id="IPR051678">
    <property type="entry name" value="AGP_Transferase"/>
</dbReference>
<dbReference type="AlphaFoldDB" id="A0A8H6FFY4"/>
<evidence type="ECO:0000313" key="3">
    <source>
        <dbReference type="Proteomes" id="UP000593566"/>
    </source>
</evidence>
<protein>
    <recommendedName>
        <fullName evidence="1">Protein kinase domain-containing protein</fullName>
    </recommendedName>
</protein>
<evidence type="ECO:0000313" key="2">
    <source>
        <dbReference type="EMBL" id="KAF6226880.1"/>
    </source>
</evidence>
<dbReference type="Pfam" id="PF01636">
    <property type="entry name" value="APH"/>
    <property type="match status" value="2"/>
</dbReference>
<dbReference type="Proteomes" id="UP000593566">
    <property type="component" value="Unassembled WGS sequence"/>
</dbReference>
<dbReference type="RefSeq" id="XP_037155189.1">
    <property type="nucleotide sequence ID" value="XM_037299188.1"/>
</dbReference>
<reference evidence="2 3" key="1">
    <citation type="journal article" date="2020" name="Genomics">
        <title>Complete, high-quality genomes from long-read metagenomic sequencing of two wolf lichen thalli reveals enigmatic genome architecture.</title>
        <authorList>
            <person name="McKenzie S.K."/>
            <person name="Walston R.F."/>
            <person name="Allen J.L."/>
        </authorList>
    </citation>
    <scope>NUCLEOTIDE SEQUENCE [LARGE SCALE GENOMIC DNA]</scope>
    <source>
        <strain evidence="2">WasteWater1</strain>
    </source>
</reference>
<dbReference type="PANTHER" id="PTHR21310">
    <property type="entry name" value="AMINOGLYCOSIDE PHOSPHOTRANSFERASE-RELATED-RELATED"/>
    <property type="match status" value="1"/>
</dbReference>
<dbReference type="GeneID" id="59336718"/>
<evidence type="ECO:0000259" key="1">
    <source>
        <dbReference type="PROSITE" id="PS50011"/>
    </source>
</evidence>
<dbReference type="SUPFAM" id="SSF56112">
    <property type="entry name" value="Protein kinase-like (PK-like)"/>
    <property type="match status" value="1"/>
</dbReference>
<name>A0A8H6FFY4_9LECA</name>
<proteinExistence type="predicted"/>
<dbReference type="GO" id="GO:0005524">
    <property type="term" value="F:ATP binding"/>
    <property type="evidence" value="ECO:0007669"/>
    <property type="project" value="InterPro"/>
</dbReference>
<organism evidence="2 3">
    <name type="scientific">Letharia lupina</name>
    <dbReference type="NCBI Taxonomy" id="560253"/>
    <lineage>
        <taxon>Eukaryota</taxon>
        <taxon>Fungi</taxon>
        <taxon>Dikarya</taxon>
        <taxon>Ascomycota</taxon>
        <taxon>Pezizomycotina</taxon>
        <taxon>Lecanoromycetes</taxon>
        <taxon>OSLEUM clade</taxon>
        <taxon>Lecanoromycetidae</taxon>
        <taxon>Lecanorales</taxon>
        <taxon>Lecanorineae</taxon>
        <taxon>Parmeliaceae</taxon>
        <taxon>Letharia</taxon>
    </lineage>
</organism>
<feature type="domain" description="Protein kinase" evidence="1">
    <location>
        <begin position="78"/>
        <end position="397"/>
    </location>
</feature>
<dbReference type="InterPro" id="IPR011009">
    <property type="entry name" value="Kinase-like_dom_sf"/>
</dbReference>